<organism evidence="5 6">
    <name type="scientific">Paludibaculum fermentans</name>
    <dbReference type="NCBI Taxonomy" id="1473598"/>
    <lineage>
        <taxon>Bacteria</taxon>
        <taxon>Pseudomonadati</taxon>
        <taxon>Acidobacteriota</taxon>
        <taxon>Terriglobia</taxon>
        <taxon>Bryobacterales</taxon>
        <taxon>Bryobacteraceae</taxon>
        <taxon>Paludibaculum</taxon>
    </lineage>
</organism>
<dbReference type="PROSITE" id="PS50893">
    <property type="entry name" value="ABC_TRANSPORTER_2"/>
    <property type="match status" value="1"/>
</dbReference>
<proteinExistence type="predicted"/>
<keyword evidence="6" id="KW-1185">Reference proteome</keyword>
<dbReference type="AlphaFoldDB" id="A0A7S7SL31"/>
<dbReference type="PANTHER" id="PTHR42781:SF4">
    <property type="entry name" value="SPERMIDINE_PUTRESCINE IMPORT ATP-BINDING PROTEIN POTA"/>
    <property type="match status" value="1"/>
</dbReference>
<dbReference type="PANTHER" id="PTHR42781">
    <property type="entry name" value="SPERMIDINE/PUTRESCINE IMPORT ATP-BINDING PROTEIN POTA"/>
    <property type="match status" value="1"/>
</dbReference>
<dbReference type="EMBL" id="CP063849">
    <property type="protein sequence ID" value="QOY89812.1"/>
    <property type="molecule type" value="Genomic_DNA"/>
</dbReference>
<dbReference type="Gene3D" id="3.40.50.300">
    <property type="entry name" value="P-loop containing nucleotide triphosphate hydrolases"/>
    <property type="match status" value="1"/>
</dbReference>
<keyword evidence="2" id="KW-0547">Nucleotide-binding</keyword>
<dbReference type="KEGG" id="pfer:IRI77_07630"/>
<dbReference type="RefSeq" id="WP_194451475.1">
    <property type="nucleotide sequence ID" value="NZ_CP063849.1"/>
</dbReference>
<keyword evidence="3 5" id="KW-0067">ATP-binding</keyword>
<name>A0A7S7SL31_PALFE</name>
<evidence type="ECO:0000256" key="2">
    <source>
        <dbReference type="ARBA" id="ARBA00022741"/>
    </source>
</evidence>
<dbReference type="SUPFAM" id="SSF52540">
    <property type="entry name" value="P-loop containing nucleoside triphosphate hydrolases"/>
    <property type="match status" value="1"/>
</dbReference>
<sequence>MIDARVRKEFAGSAETAPFTLDVHVKTQAGLAVLFGPSGAGKSLTLDSIAGFAKPDEGRILVDDVLLFDAAAGLSLSPQRRRCGYVIQNSALFPHMTLRENLAFAAERLDRLERRRQVGEMLERFRLTEVAGSRPAALSGGQRQRGAIARALLSQPRLLLLDEPSSGLDFVLREEFYAVLEEVRRSFRIPMLLVTHDLDEALQLGDEMFVFRGGRVVQAGAPSAILDHPATEEVAGLLGRFNVFDAEIVAMDPAAKSSRLRCGPGFEIAGPYFPGHLLGSHLRLGVRAEMLRVKPFGGAGVVMKLLRQSRRTQTVRLEFAGGIVAEMPERSFDGESHNGEWVVEFPPSALRQLKS</sequence>
<dbReference type="Proteomes" id="UP000593892">
    <property type="component" value="Chromosome"/>
</dbReference>
<feature type="domain" description="ABC transporter" evidence="4">
    <location>
        <begin position="4"/>
        <end position="238"/>
    </location>
</feature>
<evidence type="ECO:0000259" key="4">
    <source>
        <dbReference type="PROSITE" id="PS50893"/>
    </source>
</evidence>
<dbReference type="InterPro" id="IPR050093">
    <property type="entry name" value="ABC_SmlMolc_Importer"/>
</dbReference>
<reference evidence="5 6" key="1">
    <citation type="submission" date="2020-10" db="EMBL/GenBank/DDBJ databases">
        <title>Complete genome sequence of Paludibaculum fermentans P105T, a facultatively anaerobic acidobacterium capable of dissimilatory Fe(III) reduction.</title>
        <authorList>
            <person name="Dedysh S.N."/>
            <person name="Beletsky A.V."/>
            <person name="Kulichevskaya I.S."/>
            <person name="Mardanov A.V."/>
            <person name="Ravin N.V."/>
        </authorList>
    </citation>
    <scope>NUCLEOTIDE SEQUENCE [LARGE SCALE GENOMIC DNA]</scope>
    <source>
        <strain evidence="5 6">P105</strain>
    </source>
</reference>
<gene>
    <name evidence="5" type="ORF">IRI77_07630</name>
</gene>
<dbReference type="Pfam" id="PF00005">
    <property type="entry name" value="ABC_tran"/>
    <property type="match status" value="1"/>
</dbReference>
<keyword evidence="1" id="KW-0813">Transport</keyword>
<accession>A0A7S7SL31</accession>
<dbReference type="SMART" id="SM00382">
    <property type="entry name" value="AAA"/>
    <property type="match status" value="1"/>
</dbReference>
<evidence type="ECO:0000313" key="5">
    <source>
        <dbReference type="EMBL" id="QOY89812.1"/>
    </source>
</evidence>
<dbReference type="InterPro" id="IPR027417">
    <property type="entry name" value="P-loop_NTPase"/>
</dbReference>
<evidence type="ECO:0000256" key="1">
    <source>
        <dbReference type="ARBA" id="ARBA00022448"/>
    </source>
</evidence>
<protein>
    <submittedName>
        <fullName evidence="5">ATP-binding cassette domain-containing protein</fullName>
    </submittedName>
</protein>
<dbReference type="InterPro" id="IPR003439">
    <property type="entry name" value="ABC_transporter-like_ATP-bd"/>
</dbReference>
<dbReference type="InterPro" id="IPR003593">
    <property type="entry name" value="AAA+_ATPase"/>
</dbReference>
<dbReference type="GO" id="GO:0005524">
    <property type="term" value="F:ATP binding"/>
    <property type="evidence" value="ECO:0007669"/>
    <property type="project" value="UniProtKB-KW"/>
</dbReference>
<evidence type="ECO:0000256" key="3">
    <source>
        <dbReference type="ARBA" id="ARBA00022840"/>
    </source>
</evidence>
<evidence type="ECO:0000313" key="6">
    <source>
        <dbReference type="Proteomes" id="UP000593892"/>
    </source>
</evidence>
<dbReference type="GO" id="GO:0016887">
    <property type="term" value="F:ATP hydrolysis activity"/>
    <property type="evidence" value="ECO:0007669"/>
    <property type="project" value="InterPro"/>
</dbReference>